<sequence length="221" mass="24907">MSCSVNLRAVSYKNDKKELFSKISFNLGHEEKIAIIGSNGSGKSTLLKIVAGLIAPTDGYLEIFHNKINNLKEFKKYRNDIAYLPQDVTNHFLCPTVIEDVIFSLRTRGESKEVALEKGKKILEQLHISHLEDRIIFDLSGGEQKIVALAGLLILEPRILLLDEPTNALDEESEKKIVNILNSIKKSMVIVSHHKSFIESLAPTIYKLHNNCLEKLEVEDN</sequence>
<comment type="similarity">
    <text evidence="1">Belongs to the ABC transporter superfamily.</text>
</comment>
<dbReference type="InterPro" id="IPR027417">
    <property type="entry name" value="P-loop_NTPase"/>
</dbReference>
<evidence type="ECO:0000256" key="1">
    <source>
        <dbReference type="ARBA" id="ARBA00005417"/>
    </source>
</evidence>
<dbReference type="OrthoDB" id="9782163at2"/>
<dbReference type="PROSITE" id="PS50893">
    <property type="entry name" value="ABC_TRANSPORTER_2"/>
    <property type="match status" value="1"/>
</dbReference>
<reference evidence="5 6" key="1">
    <citation type="submission" date="2019-09" db="EMBL/GenBank/DDBJ databases">
        <title>Complete genome sequencing of four Arcobacter species reveals a diverse suite of mobile elements.</title>
        <authorList>
            <person name="Miller W.G."/>
            <person name="Yee E."/>
            <person name="Bono J.L."/>
        </authorList>
    </citation>
    <scope>NUCLEOTIDE SEQUENCE [LARGE SCALE GENOMIC DNA]</scope>
    <source>
        <strain evidence="5 6">LMG 26638</strain>
    </source>
</reference>
<accession>A0A5C2H5T5</accession>
<reference evidence="6" key="2">
    <citation type="submission" date="2019-09" db="EMBL/GenBank/DDBJ databases">
        <title>Complete genome sequencing of four Arcobacter species reveals a diverse suite of mobile elements.</title>
        <authorList>
            <person name="On S.L.W."/>
            <person name="Miller W.G."/>
            <person name="Biggs P."/>
            <person name="Cornelius A."/>
            <person name="Vandamme P."/>
        </authorList>
    </citation>
    <scope>NUCLEOTIDE SEQUENCE [LARGE SCALE GENOMIC DNA]</scope>
    <source>
        <strain evidence="6">LMG 26638</strain>
    </source>
</reference>
<keyword evidence="6" id="KW-1185">Reference proteome</keyword>
<reference evidence="5 6" key="3">
    <citation type="submission" date="2019-09" db="EMBL/GenBank/DDBJ databases">
        <title>Taxonomic note: a critical rebuttal of the proposed division of the genus Arcobacter into six genera, emended descriptions of Arcobacter anaerophilus and the genus Arcobacter, and an assessment of genus-level boundaries for Epsilonproteobacteria using in silico genomic comparator tools.</title>
        <authorList>
            <person name="On S.L.W."/>
            <person name="Miller W.G."/>
            <person name="Biggs P."/>
            <person name="Cornelius A."/>
            <person name="Vandamme P."/>
        </authorList>
    </citation>
    <scope>NUCLEOTIDE SEQUENCE [LARGE SCALE GENOMIC DNA]</scope>
    <source>
        <strain evidence="5 6">LMG 26638</strain>
    </source>
</reference>
<dbReference type="CDD" id="cd03225">
    <property type="entry name" value="ABC_cobalt_CbiO_domain1"/>
    <property type="match status" value="1"/>
</dbReference>
<keyword evidence="2" id="KW-0813">Transport</keyword>
<dbReference type="GO" id="GO:0043190">
    <property type="term" value="C:ATP-binding cassette (ABC) transporter complex"/>
    <property type="evidence" value="ECO:0007669"/>
    <property type="project" value="TreeGrafter"/>
</dbReference>
<dbReference type="InterPro" id="IPR015856">
    <property type="entry name" value="ABC_transpr_CbiO/EcfA_su"/>
</dbReference>
<keyword evidence="3" id="KW-0547">Nucleotide-binding</keyword>
<dbReference type="AlphaFoldDB" id="A0A5C2H5T5"/>
<organism evidence="5 6">
    <name type="scientific">Malaciobacter pacificus</name>
    <dbReference type="NCBI Taxonomy" id="1080223"/>
    <lineage>
        <taxon>Bacteria</taxon>
        <taxon>Pseudomonadati</taxon>
        <taxon>Campylobacterota</taxon>
        <taxon>Epsilonproteobacteria</taxon>
        <taxon>Campylobacterales</taxon>
        <taxon>Arcobacteraceae</taxon>
        <taxon>Malaciobacter</taxon>
    </lineage>
</organism>
<dbReference type="Pfam" id="PF00005">
    <property type="entry name" value="ABC_tran"/>
    <property type="match status" value="1"/>
</dbReference>
<protein>
    <submittedName>
        <fullName evidence="5">Cobalt/nickel ECF transporter CbiMNQO, A component, ATP-binding protein CbiO</fullName>
    </submittedName>
</protein>
<dbReference type="PANTHER" id="PTHR43553">
    <property type="entry name" value="HEAVY METAL TRANSPORTER"/>
    <property type="match status" value="1"/>
</dbReference>
<dbReference type="KEGG" id="apai:APAC_1047"/>
<gene>
    <name evidence="5" type="primary">cbiO</name>
    <name evidence="5" type="ORF">APAC_1047</name>
</gene>
<dbReference type="Gene3D" id="3.40.50.300">
    <property type="entry name" value="P-loop containing nucleotide triphosphate hydrolases"/>
    <property type="match status" value="1"/>
</dbReference>
<evidence type="ECO:0000256" key="4">
    <source>
        <dbReference type="ARBA" id="ARBA00022840"/>
    </source>
</evidence>
<dbReference type="EMBL" id="CP035928">
    <property type="protein sequence ID" value="QEP34173.1"/>
    <property type="molecule type" value="Genomic_DNA"/>
</dbReference>
<dbReference type="Proteomes" id="UP000322726">
    <property type="component" value="Chromosome"/>
</dbReference>
<proteinExistence type="inferred from homology"/>
<evidence type="ECO:0000313" key="6">
    <source>
        <dbReference type="Proteomes" id="UP000322726"/>
    </source>
</evidence>
<dbReference type="SUPFAM" id="SSF52540">
    <property type="entry name" value="P-loop containing nucleoside triphosphate hydrolases"/>
    <property type="match status" value="1"/>
</dbReference>
<dbReference type="InterPro" id="IPR050095">
    <property type="entry name" value="ECF_ABC_transporter_ATP-bd"/>
</dbReference>
<dbReference type="GO" id="GO:0042626">
    <property type="term" value="F:ATPase-coupled transmembrane transporter activity"/>
    <property type="evidence" value="ECO:0007669"/>
    <property type="project" value="TreeGrafter"/>
</dbReference>
<dbReference type="RefSeq" id="WP_130233128.1">
    <property type="nucleotide sequence ID" value="NZ_BMEF01000019.1"/>
</dbReference>
<dbReference type="PANTHER" id="PTHR43553:SF24">
    <property type="entry name" value="ENERGY-COUPLING FACTOR TRANSPORTER ATP-BINDING PROTEIN ECFA1"/>
    <property type="match status" value="1"/>
</dbReference>
<evidence type="ECO:0000256" key="3">
    <source>
        <dbReference type="ARBA" id="ARBA00022741"/>
    </source>
</evidence>
<dbReference type="SMART" id="SM00382">
    <property type="entry name" value="AAA"/>
    <property type="match status" value="1"/>
</dbReference>
<name>A0A5C2H5T5_9BACT</name>
<dbReference type="GO" id="GO:0016887">
    <property type="term" value="F:ATP hydrolysis activity"/>
    <property type="evidence" value="ECO:0007669"/>
    <property type="project" value="InterPro"/>
</dbReference>
<dbReference type="InterPro" id="IPR003439">
    <property type="entry name" value="ABC_transporter-like_ATP-bd"/>
</dbReference>
<keyword evidence="4 5" id="KW-0067">ATP-binding</keyword>
<evidence type="ECO:0000256" key="2">
    <source>
        <dbReference type="ARBA" id="ARBA00022448"/>
    </source>
</evidence>
<dbReference type="GO" id="GO:0005524">
    <property type="term" value="F:ATP binding"/>
    <property type="evidence" value="ECO:0007669"/>
    <property type="project" value="UniProtKB-KW"/>
</dbReference>
<dbReference type="InterPro" id="IPR003593">
    <property type="entry name" value="AAA+_ATPase"/>
</dbReference>
<evidence type="ECO:0000313" key="5">
    <source>
        <dbReference type="EMBL" id="QEP34173.1"/>
    </source>
</evidence>